<gene>
    <name evidence="3" type="ORF">NBRC116598_13510</name>
</gene>
<dbReference type="InterPro" id="IPR056362">
    <property type="entry name" value="AtuA-like_ferredoxin_dom"/>
</dbReference>
<keyword evidence="4" id="KW-1185">Reference proteome</keyword>
<evidence type="ECO:0000259" key="1">
    <source>
        <dbReference type="Pfam" id="PF07287"/>
    </source>
</evidence>
<dbReference type="EMBL" id="BAABWU010000003">
    <property type="protein sequence ID" value="GAA6195907.1"/>
    <property type="molecule type" value="Genomic_DNA"/>
</dbReference>
<sequence length="601" mass="63319">MSQHLRIGGASGFWGDSSVATAQLLASPGLDFIVYDYLAEITMAILARARAKDPETGYATDFVSAAMAPNLAEIAKQGVRIVSNAGGMNPKACAAALEAEIKKQGVTLKVAVVTGDDLLAQAEQIVEAAPRDMFRGTSLPPVEKIASINAYLGAFPIAAALDRGADIVVTGRCVDSAVTLGAAIHHFGWTATDLDALAGGSLAGHILECGPQATGGNFTDWRLVAENLAKIGYPIAEIRRDGSFEVSKPEGTGGVVSRGTVGEQMLYEIGDPQAYLLPDVACDFSEVVLQEVAPDRVLVSGARGLGVPDSYKTCLTWADGFRSGHIFTFYGLEAEEKAQLFADTVLKRCRAALQRMQAPDYSDVSVELLGTESQFGNKRDLPPQREVAVKIAVRHREARAVALFLKEATGLGLATPPGLSGFAGARPKPSPVLALFSYLTPKPQVQQRLLDEAGEVQCSEVKGPAVAVAPRPDLPQAPKAATYVQVPLVDLAWARSGDKGDIANIGVMARDPALMPWIWAGLTPAHLHQVFGHFLEGAGAEAIERFYLPGSASMNILLHGALGGGGTSSLRNDPQAKGYAQLLLAAPIAVDADLLARLRGE</sequence>
<dbReference type="InterPro" id="IPR010839">
    <property type="entry name" value="AtuA_N"/>
</dbReference>
<dbReference type="PANTHER" id="PTHR47708:SF2">
    <property type="entry name" value="SI:CH73-132F6.5"/>
    <property type="match status" value="1"/>
</dbReference>
<proteinExistence type="predicted"/>
<dbReference type="Proteomes" id="UP001441944">
    <property type="component" value="Unassembled WGS sequence"/>
</dbReference>
<dbReference type="Pfam" id="PF23544">
    <property type="entry name" value="AtuA_ferredoxin"/>
    <property type="match status" value="1"/>
</dbReference>
<protein>
    <submittedName>
        <fullName evidence="3">DUF1446 domain-containing protein</fullName>
    </submittedName>
</protein>
<name>A0ABQ0AJ53_9RHOB</name>
<evidence type="ECO:0000259" key="2">
    <source>
        <dbReference type="Pfam" id="PF23544"/>
    </source>
</evidence>
<comment type="caution">
    <text evidence="3">The sequence shown here is derived from an EMBL/GenBank/DDBJ whole genome shotgun (WGS) entry which is preliminary data.</text>
</comment>
<evidence type="ECO:0000313" key="4">
    <source>
        <dbReference type="Proteomes" id="UP001441944"/>
    </source>
</evidence>
<dbReference type="PANTHER" id="PTHR47708">
    <property type="match status" value="1"/>
</dbReference>
<evidence type="ECO:0000313" key="3">
    <source>
        <dbReference type="EMBL" id="GAA6195907.1"/>
    </source>
</evidence>
<dbReference type="RefSeq" id="WP_353398192.1">
    <property type="nucleotide sequence ID" value="NZ_BAABWU010000003.1"/>
</dbReference>
<accession>A0ABQ0AJ53</accession>
<reference evidence="3 4" key="1">
    <citation type="submission" date="2024-04" db="EMBL/GenBank/DDBJ databases">
        <title>Draft genome sequence of Pseudophaeobacter arcticus NBRC 116598.</title>
        <authorList>
            <person name="Miyakawa T."/>
            <person name="Kusuya Y."/>
            <person name="Miura T."/>
        </authorList>
    </citation>
    <scope>NUCLEOTIDE SEQUENCE [LARGE SCALE GENOMIC DNA]</scope>
    <source>
        <strain evidence="3 4">SU-CL00105</strain>
    </source>
</reference>
<feature type="domain" description="AtuA-like ferredoxin-fold" evidence="2">
    <location>
        <begin position="486"/>
        <end position="588"/>
    </location>
</feature>
<feature type="domain" description="Acyclic terpene utilisation N-terminal" evidence="1">
    <location>
        <begin position="5"/>
        <end position="448"/>
    </location>
</feature>
<dbReference type="Pfam" id="PF07287">
    <property type="entry name" value="AtuA"/>
    <property type="match status" value="1"/>
</dbReference>
<organism evidence="3 4">
    <name type="scientific">Pseudophaeobacter arcticus</name>
    <dbReference type="NCBI Taxonomy" id="385492"/>
    <lineage>
        <taxon>Bacteria</taxon>
        <taxon>Pseudomonadati</taxon>
        <taxon>Pseudomonadota</taxon>
        <taxon>Alphaproteobacteria</taxon>
        <taxon>Rhodobacterales</taxon>
        <taxon>Paracoccaceae</taxon>
        <taxon>Pseudophaeobacter</taxon>
    </lineage>
</organism>